<dbReference type="GeneTree" id="ENSGT01030000234519"/>
<accession>A0A452TMM9</accession>
<evidence type="ECO:0000313" key="7">
    <source>
        <dbReference type="Ensembl" id="ENSUMAP00000009514"/>
    </source>
</evidence>
<dbReference type="GO" id="GO:0016055">
    <property type="term" value="P:Wnt signaling pathway"/>
    <property type="evidence" value="ECO:0007669"/>
    <property type="project" value="UniProtKB-KW"/>
</dbReference>
<evidence type="ECO:0000256" key="4">
    <source>
        <dbReference type="ARBA" id="ARBA00023242"/>
    </source>
</evidence>
<dbReference type="InterPro" id="IPR005617">
    <property type="entry name" value="Groucho/TLE_N"/>
</dbReference>
<evidence type="ECO:0000256" key="1">
    <source>
        <dbReference type="ARBA" id="ARBA00004123"/>
    </source>
</evidence>
<evidence type="ECO:0000256" key="2">
    <source>
        <dbReference type="ARBA" id="ARBA00005969"/>
    </source>
</evidence>
<sequence length="119" mass="13014">VLGHFEPGKGREGTGTRKWGEDKEVGRGERAKPITLESGPDGCPCVFGRVGCCVGGVAVEAEPSGIPMSRILPSLKLECEKLASEKTEMQRHYVMYYEMSYGLNIEMHKQVTVLGVSVR</sequence>
<name>A0A452TMM9_URSMA</name>
<dbReference type="GO" id="GO:0003714">
    <property type="term" value="F:transcription corepressor activity"/>
    <property type="evidence" value="ECO:0007669"/>
    <property type="project" value="TreeGrafter"/>
</dbReference>
<comment type="subcellular location">
    <subcellularLocation>
        <location evidence="1">Nucleus</location>
    </subcellularLocation>
</comment>
<dbReference type="InterPro" id="IPR009146">
    <property type="entry name" value="Groucho_enhance"/>
</dbReference>
<dbReference type="GO" id="GO:0090090">
    <property type="term" value="P:negative regulation of canonical Wnt signaling pathway"/>
    <property type="evidence" value="ECO:0007669"/>
    <property type="project" value="TreeGrafter"/>
</dbReference>
<reference evidence="7" key="1">
    <citation type="submission" date="2019-03" db="UniProtKB">
        <authorList>
            <consortium name="Ensembl"/>
        </authorList>
    </citation>
    <scope>IDENTIFICATION</scope>
</reference>
<comment type="similarity">
    <text evidence="2">Belongs to the WD repeat Groucho/TLE family.</text>
</comment>
<organism evidence="7">
    <name type="scientific">Ursus maritimus</name>
    <name type="common">Polar bear</name>
    <name type="synonym">Thalarctos maritimus</name>
    <dbReference type="NCBI Taxonomy" id="29073"/>
    <lineage>
        <taxon>Eukaryota</taxon>
        <taxon>Metazoa</taxon>
        <taxon>Chordata</taxon>
        <taxon>Craniata</taxon>
        <taxon>Vertebrata</taxon>
        <taxon>Euteleostomi</taxon>
        <taxon>Mammalia</taxon>
        <taxon>Eutheria</taxon>
        <taxon>Laurasiatheria</taxon>
        <taxon>Carnivora</taxon>
        <taxon>Caniformia</taxon>
        <taxon>Ursidae</taxon>
        <taxon>Ursus</taxon>
    </lineage>
</organism>
<evidence type="ECO:0000259" key="6">
    <source>
        <dbReference type="Pfam" id="PF03920"/>
    </source>
</evidence>
<feature type="compositionally biased region" description="Basic and acidic residues" evidence="5">
    <location>
        <begin position="1"/>
        <end position="32"/>
    </location>
</feature>
<feature type="domain" description="Groucho/TLE N-terminal Q-rich" evidence="6">
    <location>
        <begin position="74"/>
        <end position="113"/>
    </location>
</feature>
<keyword evidence="3" id="KW-0879">Wnt signaling pathway</keyword>
<dbReference type="PANTHER" id="PTHR10814">
    <property type="entry name" value="TRANSDUCIN-LIKE ENHANCER PROTEIN"/>
    <property type="match status" value="1"/>
</dbReference>
<dbReference type="GO" id="GO:0005634">
    <property type="term" value="C:nucleus"/>
    <property type="evidence" value="ECO:0007669"/>
    <property type="project" value="UniProtKB-SubCell"/>
</dbReference>
<evidence type="ECO:0000256" key="5">
    <source>
        <dbReference type="SAM" id="MobiDB-lite"/>
    </source>
</evidence>
<dbReference type="GO" id="GO:0005667">
    <property type="term" value="C:transcription regulator complex"/>
    <property type="evidence" value="ECO:0007669"/>
    <property type="project" value="TreeGrafter"/>
</dbReference>
<dbReference type="AlphaFoldDB" id="A0A452TMM9"/>
<proteinExistence type="inferred from homology"/>
<dbReference type="Pfam" id="PF03920">
    <property type="entry name" value="TLE_N"/>
    <property type="match status" value="1"/>
</dbReference>
<protein>
    <recommendedName>
        <fullName evidence="6">Groucho/TLE N-terminal Q-rich domain-containing protein</fullName>
    </recommendedName>
</protein>
<evidence type="ECO:0000256" key="3">
    <source>
        <dbReference type="ARBA" id="ARBA00022687"/>
    </source>
</evidence>
<dbReference type="Ensembl" id="ENSUMAT00000011384.1">
    <property type="protein sequence ID" value="ENSUMAP00000009514.1"/>
    <property type="gene ID" value="ENSUMAG00000007194.1"/>
</dbReference>
<dbReference type="PANTHER" id="PTHR10814:SF21">
    <property type="entry name" value="PROTEIN GROUCHO"/>
    <property type="match status" value="1"/>
</dbReference>
<feature type="region of interest" description="Disordered" evidence="5">
    <location>
        <begin position="1"/>
        <end position="38"/>
    </location>
</feature>
<keyword evidence="4" id="KW-0539">Nucleus</keyword>